<evidence type="ECO:0000313" key="2">
    <source>
        <dbReference type="EMBL" id="KKC33919.1"/>
    </source>
</evidence>
<dbReference type="AlphaFoldDB" id="A0A0F5Q1G2"/>
<evidence type="ECO:0000256" key="1">
    <source>
        <dbReference type="SAM" id="MobiDB-lite"/>
    </source>
</evidence>
<feature type="compositionally biased region" description="Basic and acidic residues" evidence="1">
    <location>
        <begin position="1"/>
        <end position="15"/>
    </location>
</feature>
<feature type="region of interest" description="Disordered" evidence="1">
    <location>
        <begin position="99"/>
        <end position="122"/>
    </location>
</feature>
<feature type="compositionally biased region" description="Basic and acidic residues" evidence="1">
    <location>
        <begin position="34"/>
        <end position="52"/>
    </location>
</feature>
<dbReference type="EMBL" id="FOMB01000012">
    <property type="protein sequence ID" value="SFC84482.1"/>
    <property type="molecule type" value="Genomic_DNA"/>
</dbReference>
<dbReference type="PATRIC" id="fig|728005.3.peg.3599"/>
<evidence type="ECO:0008006" key="6">
    <source>
        <dbReference type="Google" id="ProtNLM"/>
    </source>
</evidence>
<dbReference type="Pfam" id="PF20089">
    <property type="entry name" value="DUF6481"/>
    <property type="match status" value="1"/>
</dbReference>
<sequence length="122" mass="13920">MKHERENTFAERRDASLGAKKQLLERIKSAPKPDQAELDRKRAEKEATAAAREVRQAEQLRAKEVEAERKLAEAAALIQSEAQARIDAELETVKAAANEAAQEVERKEDRDRRYAARKARKR</sequence>
<dbReference type="EMBL" id="LAPV01000073">
    <property type="protein sequence ID" value="KKC33919.1"/>
    <property type="molecule type" value="Genomic_DNA"/>
</dbReference>
<protein>
    <recommendedName>
        <fullName evidence="6">Colicin import membrane protein</fullName>
    </recommendedName>
</protein>
<reference evidence="3 5" key="2">
    <citation type="submission" date="2016-10" db="EMBL/GenBank/DDBJ databases">
        <authorList>
            <person name="de Groot N.N."/>
        </authorList>
    </citation>
    <scope>NUCLEOTIDE SEQUENCE [LARGE SCALE GENOMIC DNA]</scope>
    <source>
        <strain evidence="3 5">CGMCC 1.10210</strain>
    </source>
</reference>
<keyword evidence="4" id="KW-1185">Reference proteome</keyword>
<dbReference type="InterPro" id="IPR045510">
    <property type="entry name" value="DUF6481"/>
</dbReference>
<evidence type="ECO:0000313" key="4">
    <source>
        <dbReference type="Proteomes" id="UP000033519"/>
    </source>
</evidence>
<dbReference type="RefSeq" id="WP_046170063.1">
    <property type="nucleotide sequence ID" value="NZ_FOMB01000012.1"/>
</dbReference>
<organism evidence="3 5">
    <name type="scientific">Devosia psychrophila</name>
    <dbReference type="NCBI Taxonomy" id="728005"/>
    <lineage>
        <taxon>Bacteria</taxon>
        <taxon>Pseudomonadati</taxon>
        <taxon>Pseudomonadota</taxon>
        <taxon>Alphaproteobacteria</taxon>
        <taxon>Hyphomicrobiales</taxon>
        <taxon>Devosiaceae</taxon>
        <taxon>Devosia</taxon>
    </lineage>
</organism>
<evidence type="ECO:0000313" key="3">
    <source>
        <dbReference type="EMBL" id="SFC84482.1"/>
    </source>
</evidence>
<accession>A0A0F5Q1G2</accession>
<dbReference type="Proteomes" id="UP000033519">
    <property type="component" value="Unassembled WGS sequence"/>
</dbReference>
<gene>
    <name evidence="3" type="ORF">SAMN04488059_11286</name>
    <name evidence="2" type="ORF">WH91_05850</name>
</gene>
<feature type="region of interest" description="Disordered" evidence="1">
    <location>
        <begin position="1"/>
        <end position="52"/>
    </location>
</feature>
<name>A0A0F5Q1G2_9HYPH</name>
<feature type="compositionally biased region" description="Basic and acidic residues" evidence="1">
    <location>
        <begin position="103"/>
        <end position="114"/>
    </location>
</feature>
<evidence type="ECO:0000313" key="5">
    <source>
        <dbReference type="Proteomes" id="UP000182258"/>
    </source>
</evidence>
<dbReference type="Proteomes" id="UP000182258">
    <property type="component" value="Unassembled WGS sequence"/>
</dbReference>
<reference evidence="2 4" key="1">
    <citation type="submission" date="2015-03" db="EMBL/GenBank/DDBJ databases">
        <authorList>
            <person name="Lepp D."/>
            <person name="Hassan Y.I."/>
            <person name="Li X.-Z."/>
            <person name="Zhou T."/>
        </authorList>
    </citation>
    <scope>NUCLEOTIDE SEQUENCE [LARGE SCALE GENOMIC DNA]</scope>
    <source>
        <strain evidence="2 4">Cr7-05</strain>
    </source>
</reference>
<proteinExistence type="predicted"/>